<keyword evidence="7" id="KW-0675">Receptor</keyword>
<evidence type="ECO:0000256" key="7">
    <source>
        <dbReference type="ARBA" id="ARBA00023170"/>
    </source>
</evidence>
<reference evidence="12" key="1">
    <citation type="journal article" date="2023" name="Mol. Biol. Evol.">
        <title>Third-Generation Sequencing Reveals the Adaptive Role of the Epigenome in Three Deep-Sea Polychaetes.</title>
        <authorList>
            <person name="Perez M."/>
            <person name="Aroh O."/>
            <person name="Sun Y."/>
            <person name="Lan Y."/>
            <person name="Juniper S.K."/>
            <person name="Young C.R."/>
            <person name="Angers B."/>
            <person name="Qian P.Y."/>
        </authorList>
    </citation>
    <scope>NUCLEOTIDE SEQUENCE</scope>
    <source>
        <strain evidence="12">P08H-3</strain>
    </source>
</reference>
<gene>
    <name evidence="12" type="ORF">LSH36_40g02015</name>
</gene>
<feature type="domain" description="Ionotropic glutamate receptor C-terminal" evidence="11">
    <location>
        <begin position="1"/>
        <end position="172"/>
    </location>
</feature>
<proteinExistence type="predicted"/>
<evidence type="ECO:0000256" key="8">
    <source>
        <dbReference type="ARBA" id="ARBA00023180"/>
    </source>
</evidence>
<evidence type="ECO:0000313" key="13">
    <source>
        <dbReference type="Proteomes" id="UP001208570"/>
    </source>
</evidence>
<keyword evidence="6" id="KW-0472">Membrane</keyword>
<evidence type="ECO:0000256" key="10">
    <source>
        <dbReference type="ARBA" id="ARBA00023303"/>
    </source>
</evidence>
<dbReference type="AlphaFoldDB" id="A0AAD9K7F3"/>
<accession>A0AAD9K7F3</accession>
<evidence type="ECO:0000256" key="5">
    <source>
        <dbReference type="ARBA" id="ARBA00023065"/>
    </source>
</evidence>
<dbReference type="EMBL" id="JAODUP010000040">
    <property type="protein sequence ID" value="KAK2166229.1"/>
    <property type="molecule type" value="Genomic_DNA"/>
</dbReference>
<dbReference type="InterPro" id="IPR001320">
    <property type="entry name" value="Iontro_rcpt_C"/>
</dbReference>
<dbReference type="Gene3D" id="3.40.190.10">
    <property type="entry name" value="Periplasmic binding protein-like II"/>
    <property type="match status" value="2"/>
</dbReference>
<evidence type="ECO:0000256" key="9">
    <source>
        <dbReference type="ARBA" id="ARBA00023286"/>
    </source>
</evidence>
<evidence type="ECO:0000313" key="12">
    <source>
        <dbReference type="EMBL" id="KAK2166229.1"/>
    </source>
</evidence>
<keyword evidence="2" id="KW-0813">Transport</keyword>
<dbReference type="SUPFAM" id="SSF53850">
    <property type="entry name" value="Periplasmic binding protein-like II"/>
    <property type="match status" value="1"/>
</dbReference>
<keyword evidence="3" id="KW-0812">Transmembrane</keyword>
<evidence type="ECO:0000256" key="1">
    <source>
        <dbReference type="ARBA" id="ARBA00004141"/>
    </source>
</evidence>
<dbReference type="InterPro" id="IPR001638">
    <property type="entry name" value="Solute-binding_3/MltF_N"/>
</dbReference>
<organism evidence="12 13">
    <name type="scientific">Paralvinella palmiformis</name>
    <dbReference type="NCBI Taxonomy" id="53620"/>
    <lineage>
        <taxon>Eukaryota</taxon>
        <taxon>Metazoa</taxon>
        <taxon>Spiralia</taxon>
        <taxon>Lophotrochozoa</taxon>
        <taxon>Annelida</taxon>
        <taxon>Polychaeta</taxon>
        <taxon>Sedentaria</taxon>
        <taxon>Canalipalpata</taxon>
        <taxon>Terebellida</taxon>
        <taxon>Terebelliformia</taxon>
        <taxon>Alvinellidae</taxon>
        <taxon>Paralvinella</taxon>
    </lineage>
</organism>
<keyword evidence="9" id="KW-1071">Ligand-gated ion channel</keyword>
<dbReference type="GO" id="GO:0016020">
    <property type="term" value="C:membrane"/>
    <property type="evidence" value="ECO:0007669"/>
    <property type="project" value="UniProtKB-SubCell"/>
</dbReference>
<keyword evidence="8" id="KW-0325">Glycoprotein</keyword>
<keyword evidence="10" id="KW-0407">Ion channel</keyword>
<evidence type="ECO:0000259" key="11">
    <source>
        <dbReference type="SMART" id="SM00079"/>
    </source>
</evidence>
<comment type="caution">
    <text evidence="12">The sequence shown here is derived from an EMBL/GenBank/DDBJ whole genome shotgun (WGS) entry which is preliminary data.</text>
</comment>
<evidence type="ECO:0000256" key="3">
    <source>
        <dbReference type="ARBA" id="ARBA00022692"/>
    </source>
</evidence>
<protein>
    <recommendedName>
        <fullName evidence="11">Ionotropic glutamate receptor C-terminal domain-containing protein</fullName>
    </recommendedName>
</protein>
<name>A0AAD9K7F3_9ANNE</name>
<keyword evidence="4" id="KW-1133">Transmembrane helix</keyword>
<evidence type="ECO:0000256" key="4">
    <source>
        <dbReference type="ARBA" id="ARBA00022989"/>
    </source>
</evidence>
<dbReference type="InterPro" id="IPR015683">
    <property type="entry name" value="Ionotropic_Glu_rcpt"/>
</dbReference>
<evidence type="ECO:0000256" key="2">
    <source>
        <dbReference type="ARBA" id="ARBA00022448"/>
    </source>
</evidence>
<keyword evidence="13" id="KW-1185">Reference proteome</keyword>
<dbReference type="Pfam" id="PF00497">
    <property type="entry name" value="SBP_bac_3"/>
    <property type="match status" value="1"/>
</dbReference>
<keyword evidence="5" id="KW-0406">Ion transport</keyword>
<dbReference type="PANTHER" id="PTHR18966">
    <property type="entry name" value="IONOTROPIC GLUTAMATE RECEPTOR"/>
    <property type="match status" value="1"/>
</dbReference>
<sequence>MFVTEQRQQVVDFTEPFLEVKATVLVKRPPLGRRHVAINSAADLIGQSEYQVGTRESGMIARAFRKTNDTLYRKLWKRLRRKHQSSFTASNEEGISRARSGRYAFILPSNIAEYIARKEPCDLITIDRFLLDAHFALALPKGSGLVAQLNRALYLLEDDGFLDRLYHKWWVKKNDCNGIQYSKMYSLSSPGCCTRAAVLISVVASYVCWHITSYVMVL</sequence>
<dbReference type="GO" id="GO:0015276">
    <property type="term" value="F:ligand-gated monoatomic ion channel activity"/>
    <property type="evidence" value="ECO:0007669"/>
    <property type="project" value="InterPro"/>
</dbReference>
<dbReference type="Proteomes" id="UP001208570">
    <property type="component" value="Unassembled WGS sequence"/>
</dbReference>
<dbReference type="SMART" id="SM00079">
    <property type="entry name" value="PBPe"/>
    <property type="match status" value="1"/>
</dbReference>
<comment type="subcellular location">
    <subcellularLocation>
        <location evidence="1">Membrane</location>
        <topology evidence="1">Multi-pass membrane protein</topology>
    </subcellularLocation>
</comment>
<evidence type="ECO:0000256" key="6">
    <source>
        <dbReference type="ARBA" id="ARBA00023136"/>
    </source>
</evidence>